<sequence>MANLNNNNDNKKDNPISNKINEAEQHIEKKVQETKEFLKDAIENPKETAEEFAKQATKDVTSYSWWAKLLLVLFWTLLSLFAIGFIAINLPVTKNWLTQKVVKKLNQDLNTQIAFEKIDLNYFGDVTLHKVTVKDHKGYQFIKAKELYADSDWFSILANSRHIKFQSLSIKNLDMKVITYKGDSIPNFIRFVELFDNGKKPDPNKPPFQLKTRVIIEDSKLSIVNQNHPGDEGRWLDAENLNLIIPELKVKGPEVSAKVNQFRMTTKRWGKKHFLDTFSTDFSLTKEALFLDDLLINTDHSLLHGSLKFNLNNGTWADFGNKVKWDMQMKKGSQISGYDISYFVRDWDNYKPISTSGNMTGVLNNFTLNQFAIGDNDSKIVSSSIKVAKILDKSFSVETNSISTDLTYKGLKSLFPSFISKKMGNVADDFGRIKYNGMLKANPEQIALRGNLISGVGQAKIDRFTLREYSKVPKYNGLLEVTNLNVATITKNPQVGLISGRFDLDGESFDINQMKLRTKSNIRRIELLDKTLNNLVLDGYLNKKRYEGIVNINDENAQANVKGIFDFSTLRLYANVTADINHLNASYFSGSSERQIISGYVDTEVFMKDINDMQLNAHLRDVKVLSKDQKITLPTGDVKAYFEDGKRIVSVNAPNVVEGKVAGKFNLGDIGGMVQNSISKLLVTNQPKRLYRGQYLDLDFKISQGLINFFEPNLRVSNILSVSGSYDGNSNDLLLNADTSYLKYIIGKKETEKVNQILAETDVKYNIKSPAKKDSIMIDGLALKIDTKSREDNFSLEMNRAEYNKNILKNASIIGKNPDGEHLHLAIRFLHGTDKDEKEDAMKSYAVNLNQTTNANGDYIIRFEPTEVKLNSFVWNVDTSPELNHSITYRKKTGFIDIENLKFYSDDSEVLVNGTYKDAKNINANIDVKNVNLSKVLALKEGSSDLNIKGNANGTIKLAILKNNIEPIVDLKVDGFSIHDKNLGDLLINAEKTERPNIFDVDVKVTSSEIFGNDKLRIFGKVDNNTPSPSLDLTADLNKFDLAFVQEFVKAVFSNFRGNASGQLKINGTVDDINYSGDIALSKFGFKLNFSGVDYYFDDTVIPLSKGFATLNNIGISDGRTSSKGSVSGAIQFDNIASMGLNLIIRTDNLMLLNTTQRDFDVFWGRVYGTGDIFVDGAVTALNINARTKVLNNSVFTLNSNSATSVDEFKMLRFVERNEDGQLTVAKREKSGANMNIDLALDVDRGSTVNVLVGDDIGDISVRGTAENLRFRMNRNGQMSMNGTYIVDNGTYVSKAILERSFQIAKGSSISWDNNVMNPALNISANYYRTVTNLGEYLNTGKLPPVNVMLETKITQSLSNPDIQFDIKTPDVSSQIKEALAFRMSTPDEKIIQFGSILALNNFNVANTGGLTFDVGSTVTSQGYALLMKQLGAVLNTISNQFQIDLDYIRGDQATNTADRASGRLSFILSPRVNIKTGLGVPIARNQNAEANNFLSGEGIIEYDWSKSNDGSRILRAYSKPSNISNIVGQNAGANQSWGGGVVYSKSFNRFFSRKKKDSFKTKETTDSTKTK</sequence>
<dbReference type="Proteomes" id="UP000189883">
    <property type="component" value="Chromosome"/>
</dbReference>
<keyword evidence="1" id="KW-0472">Membrane</keyword>
<evidence type="ECO:0000313" key="3">
    <source>
        <dbReference type="Proteomes" id="UP000189883"/>
    </source>
</evidence>
<keyword evidence="1" id="KW-0812">Transmembrane</keyword>
<dbReference type="EMBL" id="CP011859">
    <property type="protein sequence ID" value="AQY23176.1"/>
    <property type="molecule type" value="Genomic_DNA"/>
</dbReference>
<gene>
    <name evidence="2" type="ORF">AB406_2242</name>
</gene>
<evidence type="ECO:0000256" key="1">
    <source>
        <dbReference type="SAM" id="Phobius"/>
    </source>
</evidence>
<name>A0A1S7DVP4_RIEAN</name>
<protein>
    <recommendedName>
        <fullName evidence="4">Translocation/assembly module TamB</fullName>
    </recommendedName>
</protein>
<evidence type="ECO:0008006" key="4">
    <source>
        <dbReference type="Google" id="ProtNLM"/>
    </source>
</evidence>
<proteinExistence type="predicted"/>
<dbReference type="RefSeq" id="WP_079208360.1">
    <property type="nucleotide sequence ID" value="NZ_CP011859.1"/>
</dbReference>
<reference evidence="2 3" key="1">
    <citation type="submission" date="2015-06" db="EMBL/GenBank/DDBJ databases">
        <title>R. anatipestifer strain HXb2 is the most virulent strain so far, and the genome sequence would help us uncover the pathogenesis.</title>
        <authorList>
            <person name="Hu Q."/>
            <person name="Qi J."/>
            <person name="Bo H."/>
            <person name="Liu G."/>
            <person name="Tao M."/>
            <person name="Ding Y."/>
            <person name="Xue Y."/>
        </authorList>
    </citation>
    <scope>NUCLEOTIDE SEQUENCE [LARGE SCALE GENOMIC DNA]</scope>
    <source>
        <strain evidence="2 3">HXb2</strain>
    </source>
</reference>
<evidence type="ECO:0000313" key="2">
    <source>
        <dbReference type="EMBL" id="AQY23176.1"/>
    </source>
</evidence>
<accession>A0A1S7DVP4</accession>
<keyword evidence="1" id="KW-1133">Transmembrane helix</keyword>
<feature type="transmembrane region" description="Helical" evidence="1">
    <location>
        <begin position="69"/>
        <end position="90"/>
    </location>
</feature>
<organism evidence="2 3">
    <name type="scientific">Riemerella anatipestifer</name>
    <name type="common">Moraxella anatipestifer</name>
    <dbReference type="NCBI Taxonomy" id="34085"/>
    <lineage>
        <taxon>Bacteria</taxon>
        <taxon>Pseudomonadati</taxon>
        <taxon>Bacteroidota</taxon>
        <taxon>Flavobacteriia</taxon>
        <taxon>Flavobacteriales</taxon>
        <taxon>Weeksellaceae</taxon>
        <taxon>Riemerella</taxon>
    </lineage>
</organism>